<accession>A0A450UQW0</accession>
<organism evidence="1">
    <name type="scientific">Candidatus Kentrum sp. LFY</name>
    <dbReference type="NCBI Taxonomy" id="2126342"/>
    <lineage>
        <taxon>Bacteria</taxon>
        <taxon>Pseudomonadati</taxon>
        <taxon>Pseudomonadota</taxon>
        <taxon>Gammaproteobacteria</taxon>
        <taxon>Candidatus Kentrum</taxon>
    </lineage>
</organism>
<gene>
    <name evidence="1" type="ORF">BECKLFY1418B_GA0070995_106319</name>
</gene>
<dbReference type="EMBL" id="CAADFF010000063">
    <property type="protein sequence ID" value="VFJ94865.1"/>
    <property type="molecule type" value="Genomic_DNA"/>
</dbReference>
<sequence length="141" mass="15396">MNPVDLLIRGGLLLFLVCAGFTAQADTPLLGRLFFSNEERQELDRFRDEAKEHKDSVAGEKQAISAKSFTIDGVVMRSNGKSTFWINGVPIPGNGVSQTGIHIIEQPDNTIEIGFSCGSDDVRLKPGQKVICQGNEDPNIH</sequence>
<evidence type="ECO:0000313" key="1">
    <source>
        <dbReference type="EMBL" id="VFJ94865.1"/>
    </source>
</evidence>
<name>A0A450UQW0_9GAMM</name>
<proteinExistence type="predicted"/>
<dbReference type="AlphaFoldDB" id="A0A450UQW0"/>
<protein>
    <submittedName>
        <fullName evidence="1">Uncharacterized protein</fullName>
    </submittedName>
</protein>
<reference evidence="1" key="1">
    <citation type="submission" date="2019-02" db="EMBL/GenBank/DDBJ databases">
        <authorList>
            <person name="Gruber-Vodicka R. H."/>
            <person name="Seah K. B. B."/>
        </authorList>
    </citation>
    <scope>NUCLEOTIDE SEQUENCE</scope>
    <source>
        <strain evidence="1">BECK_M7</strain>
    </source>
</reference>